<keyword evidence="7 9" id="KW-0505">Motor protein</keyword>
<evidence type="ECO:0000259" key="13">
    <source>
        <dbReference type="PROSITE" id="PS51844"/>
    </source>
</evidence>
<dbReference type="FunFam" id="1.10.10.820:FF:000001">
    <property type="entry name" value="Myosin heavy chain"/>
    <property type="match status" value="1"/>
</dbReference>
<evidence type="ECO:0000256" key="1">
    <source>
        <dbReference type="ARBA" id="ARBA00008314"/>
    </source>
</evidence>
<evidence type="ECO:0000256" key="4">
    <source>
        <dbReference type="ARBA" id="ARBA00022840"/>
    </source>
</evidence>
<name>A0A1E4TC48_9ASCO</name>
<feature type="compositionally biased region" description="Polar residues" evidence="10">
    <location>
        <begin position="1024"/>
        <end position="1033"/>
    </location>
</feature>
<evidence type="ECO:0008006" key="16">
    <source>
        <dbReference type="Google" id="ProtNLM"/>
    </source>
</evidence>
<dbReference type="Gene3D" id="1.20.5.190">
    <property type="match status" value="3"/>
</dbReference>
<evidence type="ECO:0000256" key="5">
    <source>
        <dbReference type="ARBA" id="ARBA00023054"/>
    </source>
</evidence>
<reference evidence="15" key="1">
    <citation type="submission" date="2016-02" db="EMBL/GenBank/DDBJ databases">
        <title>Comparative genomics of biotechnologically important yeasts.</title>
        <authorList>
            <consortium name="DOE Joint Genome Institute"/>
            <person name="Riley R."/>
            <person name="Haridas S."/>
            <person name="Wolfe K.H."/>
            <person name="Lopes M.R."/>
            <person name="Hittinger C.T."/>
            <person name="Goker M."/>
            <person name="Salamov A."/>
            <person name="Wisecaver J."/>
            <person name="Long T.M."/>
            <person name="Aerts A.L."/>
            <person name="Barry K."/>
            <person name="Choi C."/>
            <person name="Clum A."/>
            <person name="Coughlan A.Y."/>
            <person name="Deshpande S."/>
            <person name="Douglass A.P."/>
            <person name="Hanson S.J."/>
            <person name="Klenk H.-P."/>
            <person name="Labutti K."/>
            <person name="Lapidus A."/>
            <person name="Lindquist E."/>
            <person name="Lipzen A."/>
            <person name="Meier-Kolthoff J.P."/>
            <person name="Ohm R.A."/>
            <person name="Otillar R.P."/>
            <person name="Pangilinan J."/>
            <person name="Peng Y."/>
            <person name="Rokas A."/>
            <person name="Rosa C.A."/>
            <person name="Scheuner C."/>
            <person name="Sibirny A.A."/>
            <person name="Slot J.C."/>
            <person name="Stielow J.B."/>
            <person name="Sun H."/>
            <person name="Kurtzman C.P."/>
            <person name="Blackwell M."/>
            <person name="Jeffries T.W."/>
            <person name="Grigoriev I.V."/>
        </authorList>
    </citation>
    <scope>NUCLEOTIDE SEQUENCE [LARGE SCALE GENOMIC DNA]</scope>
    <source>
        <strain evidence="15">NRRL Y-17796</strain>
    </source>
</reference>
<dbReference type="Gene3D" id="6.20.240.20">
    <property type="match status" value="1"/>
</dbReference>
<dbReference type="GO" id="GO:0000146">
    <property type="term" value="F:microfilament motor activity"/>
    <property type="evidence" value="ECO:0007669"/>
    <property type="project" value="TreeGrafter"/>
</dbReference>
<dbReference type="InterPro" id="IPR000048">
    <property type="entry name" value="IQ_motif_EF-hand-BS"/>
</dbReference>
<evidence type="ECO:0000259" key="11">
    <source>
        <dbReference type="PROSITE" id="PS51126"/>
    </source>
</evidence>
<organism evidence="14 15">
    <name type="scientific">Tortispora caseinolytica NRRL Y-17796</name>
    <dbReference type="NCBI Taxonomy" id="767744"/>
    <lineage>
        <taxon>Eukaryota</taxon>
        <taxon>Fungi</taxon>
        <taxon>Dikarya</taxon>
        <taxon>Ascomycota</taxon>
        <taxon>Saccharomycotina</taxon>
        <taxon>Trigonopsidomycetes</taxon>
        <taxon>Trigonopsidales</taxon>
        <taxon>Trigonopsidaceae</taxon>
        <taxon>Tortispora</taxon>
    </lineage>
</organism>
<evidence type="ECO:0000256" key="6">
    <source>
        <dbReference type="ARBA" id="ARBA00023123"/>
    </source>
</evidence>
<evidence type="ECO:0000256" key="3">
    <source>
        <dbReference type="ARBA" id="ARBA00022741"/>
    </source>
</evidence>
<dbReference type="PROSITE" id="PS51456">
    <property type="entry name" value="MYOSIN_MOTOR"/>
    <property type="match status" value="1"/>
</dbReference>
<keyword evidence="4 9" id="KW-0067">ATP-binding</keyword>
<feature type="domain" description="Myosin motor" evidence="12">
    <location>
        <begin position="81"/>
        <end position="777"/>
    </location>
</feature>
<feature type="domain" description="Myosin N-terminal SH3-like" evidence="13">
    <location>
        <begin position="5"/>
        <end position="60"/>
    </location>
</feature>
<evidence type="ECO:0000256" key="7">
    <source>
        <dbReference type="ARBA" id="ARBA00023175"/>
    </source>
</evidence>
<dbReference type="Gene3D" id="1.20.120.720">
    <property type="entry name" value="Myosin VI head, motor domain, U50 subdomain"/>
    <property type="match status" value="1"/>
</dbReference>
<dbReference type="PANTHER" id="PTHR13140">
    <property type="entry name" value="MYOSIN"/>
    <property type="match status" value="1"/>
</dbReference>
<feature type="region of interest" description="Actin-binding" evidence="9">
    <location>
        <begin position="657"/>
        <end position="679"/>
    </location>
</feature>
<dbReference type="SMART" id="SM00242">
    <property type="entry name" value="MYSc"/>
    <property type="match status" value="1"/>
</dbReference>
<dbReference type="GO" id="GO:0005524">
    <property type="term" value="F:ATP binding"/>
    <property type="evidence" value="ECO:0007669"/>
    <property type="project" value="UniProtKB-UniRule"/>
</dbReference>
<accession>A0A1E4TC48</accession>
<dbReference type="SUPFAM" id="SSF50084">
    <property type="entry name" value="Myosin S1 fragment, N-terminal domain"/>
    <property type="match status" value="1"/>
</dbReference>
<keyword evidence="2" id="KW-0677">Repeat</keyword>
<dbReference type="Proteomes" id="UP000095023">
    <property type="component" value="Unassembled WGS sequence"/>
</dbReference>
<dbReference type="GO" id="GO:0007015">
    <property type="term" value="P:actin filament organization"/>
    <property type="evidence" value="ECO:0007669"/>
    <property type="project" value="TreeGrafter"/>
</dbReference>
<dbReference type="InterPro" id="IPR001609">
    <property type="entry name" value="Myosin_head_motor_dom-like"/>
</dbReference>
<dbReference type="CDD" id="cd01380">
    <property type="entry name" value="MYSc_Myo5"/>
    <property type="match status" value="1"/>
</dbReference>
<gene>
    <name evidence="14" type="ORF">CANCADRAFT_3849</name>
</gene>
<dbReference type="PRINTS" id="PR00193">
    <property type="entry name" value="MYOSINHEAVY"/>
</dbReference>
<evidence type="ECO:0000256" key="10">
    <source>
        <dbReference type="SAM" id="MobiDB-lite"/>
    </source>
</evidence>
<dbReference type="GO" id="GO:0051015">
    <property type="term" value="F:actin filament binding"/>
    <property type="evidence" value="ECO:0007669"/>
    <property type="project" value="TreeGrafter"/>
</dbReference>
<feature type="compositionally biased region" description="Basic and acidic residues" evidence="10">
    <location>
        <begin position="1042"/>
        <end position="1053"/>
    </location>
</feature>
<dbReference type="SUPFAM" id="SSF52540">
    <property type="entry name" value="P-loop containing nucleoside triphosphate hydrolases"/>
    <property type="match status" value="1"/>
</dbReference>
<keyword evidence="3 9" id="KW-0547">Nucleotide-binding</keyword>
<dbReference type="PROSITE" id="PS51126">
    <property type="entry name" value="DILUTE"/>
    <property type="match status" value="1"/>
</dbReference>
<dbReference type="Gene3D" id="3.40.850.10">
    <property type="entry name" value="Kinesin motor domain"/>
    <property type="match status" value="1"/>
</dbReference>
<feature type="domain" description="Dilute" evidence="11">
    <location>
        <begin position="1234"/>
        <end position="1518"/>
    </location>
</feature>
<evidence type="ECO:0000256" key="8">
    <source>
        <dbReference type="ARBA" id="ARBA00023203"/>
    </source>
</evidence>
<dbReference type="GO" id="GO:0016020">
    <property type="term" value="C:membrane"/>
    <property type="evidence" value="ECO:0007669"/>
    <property type="project" value="TreeGrafter"/>
</dbReference>
<protein>
    <recommendedName>
        <fullName evidence="16">Myosin motor domain-containing protein</fullName>
    </recommendedName>
</protein>
<dbReference type="Gene3D" id="1.20.58.530">
    <property type="match status" value="1"/>
</dbReference>
<evidence type="ECO:0000256" key="2">
    <source>
        <dbReference type="ARBA" id="ARBA00022737"/>
    </source>
</evidence>
<dbReference type="GO" id="GO:0005737">
    <property type="term" value="C:cytoplasm"/>
    <property type="evidence" value="ECO:0007669"/>
    <property type="project" value="TreeGrafter"/>
</dbReference>
<dbReference type="OrthoDB" id="6108017at2759"/>
<sequence length="1571" mass="177728">MSAYEVGTRCWHTDPKLGWIGAEVTSKSIADGKVNLGLLLENGDTVTVTADESALETAGQPPEVSVSTPALPPLRNPSVLENPEDLTSLSHLNEPSVLNALRMRYSQLGIYTYSGIVLIATNPFQSVDNLYSPEVIQAYAGRRLGELEPHLFAIAENAYRCMIRDHKNQTIVVSGESGAGKTVSAKYIMRYFASVQAPGVGANNSPVTGPTTHVLSRIEKEILATNPILESFGNAKTTRNDNSSRFGKYLEIMFDNSARIVGARIRTYLLERSRLVFQPSTERNYHIFYQMMAGLDDTTRTKLSLTTVDQYHYLNQGGDPTISNVDDAADFQITKNSLATVGIDDEIFHEILKLLAGILHLGNVQISAVRNKAHLPSDEPNLVKACELLGLDPVQFAKWCTKKQITTRGEKIQSDLSQAQAIVARDSVAKYIYSTLFDWLVMRMNSSLVSEEAKAKAENFIGVLDIYGFEHFKRNSFEQFCINYANEKLQQEFNQHVFKLEQEEYVQEGLEWKFIDFYDNQPCIDLIEAKIGVLSLLDEESRLPSGSDESWINKLYSNFATEKYEKFFSKPRFGKSAFTIRHYAMNVTYESEGFIEKNRDTVSEGHLEHLVTCSNEFLNNVFREVMDAIPPQPEPTKAPGKAVARKPTLGGVFKRSLIDLMNTINETNAHYIRCIKPNEQKAAWDFDGPMVLSQLRACGVLETIRISCAGFPTRWSFEEFVSRYHMLVHSSNWTKPIKDLVQEILASSIEDTKKYEIGHTKIFFRPGMLAYLEDLRTSALDRSAIMIQKHARALHDRNEYQKMRRSLILLQSQSRAYLARKMAREMRDNRAATIIQKNWRGRRDATTFIAVKTSIITLQARARGGLVRKKLMESRYNTAACIVQRKWRSNCNRKQFLDTRKGIIRVQSLYRVRLAKKELGKLKQEARSVNHFKEISFRSEAKIVELTQIVRSKDEEIKKLEQKIGTITASYSHMEEQFKTVKDEYKELELQLTEKDNQHEIELKQMQAKVSELEKSNKSHVASKESSAATISKLQEQLEEEQNLRASERQKLEESFKKREESLQEEINSLKSKPHTIMTPSLGGTRSTSASHPLLDETGAFIGLGLVNLSARKPRLSSDVNDSANMGTATAAMAGAAAGAAAAGITANGHKRSVSNVSDSSPVDDRLVSVLSDVRGLSDEVMFEIIDKAPDTKVLSMEKSTSLREILYPAHMINLVLTEMWRYSMVTNSEHFIPDIMEKIQARVAKHKGEEMLSVAAFWLSNVHEILSFVTLAELTLLNNDYRNSPQGLSEIEFEEYVRLISCIMSDLRTLEFNIYHILMQEVKSVVASLAIPAIVETQQLPGFITESKSSLLKFLPNRGGNSNSNEGHHAMDDLIVYLNKFQRVMQICQVDPTITEFAVDQILILINVKCFNDLLMRRQFLNWKRGVQINYNLTRLQEWCSSNDVPECFMHLEHLVETTKLLQLKKTDITEVNVLVEICWALTPAQIHRLLKQYVSEGYEKAPDDSVLNAIASKVGGNDRLLLEDVSLQDSGTFEVPQPRPVKTLECYLPKEVDAPRVRQIVELHAGARY</sequence>
<dbReference type="Gene3D" id="1.10.10.820">
    <property type="match status" value="1"/>
</dbReference>
<feature type="binding site" evidence="9">
    <location>
        <begin position="175"/>
        <end position="182"/>
    </location>
    <ligand>
        <name>ATP</name>
        <dbReference type="ChEBI" id="CHEBI:30616"/>
    </ligand>
</feature>
<dbReference type="InterPro" id="IPR027417">
    <property type="entry name" value="P-loop_NTPase"/>
</dbReference>
<dbReference type="InterPro" id="IPR002710">
    <property type="entry name" value="Dilute_dom"/>
</dbReference>
<dbReference type="PANTHER" id="PTHR13140:SF706">
    <property type="entry name" value="DILUTE CLASS UNCONVENTIONAL MYOSIN, ISOFORM C"/>
    <property type="match status" value="1"/>
</dbReference>
<dbReference type="PROSITE" id="PS50096">
    <property type="entry name" value="IQ"/>
    <property type="match status" value="4"/>
</dbReference>
<dbReference type="EMBL" id="KV453843">
    <property type="protein sequence ID" value="ODV89218.1"/>
    <property type="molecule type" value="Genomic_DNA"/>
</dbReference>
<proteinExistence type="inferred from homology"/>
<dbReference type="Pfam" id="PF01843">
    <property type="entry name" value="DIL"/>
    <property type="match status" value="1"/>
</dbReference>
<dbReference type="PROSITE" id="PS51844">
    <property type="entry name" value="SH3_LIKE"/>
    <property type="match status" value="1"/>
</dbReference>
<dbReference type="SMART" id="SM01132">
    <property type="entry name" value="DIL"/>
    <property type="match status" value="1"/>
</dbReference>
<evidence type="ECO:0000313" key="14">
    <source>
        <dbReference type="EMBL" id="ODV89218.1"/>
    </source>
</evidence>
<evidence type="ECO:0000256" key="9">
    <source>
        <dbReference type="PROSITE-ProRule" id="PRU00782"/>
    </source>
</evidence>
<dbReference type="Pfam" id="PF00063">
    <property type="entry name" value="Myosin_head"/>
    <property type="match status" value="1"/>
</dbReference>
<evidence type="ECO:0000313" key="15">
    <source>
        <dbReference type="Proteomes" id="UP000095023"/>
    </source>
</evidence>
<feature type="region of interest" description="Disordered" evidence="10">
    <location>
        <begin position="54"/>
        <end position="74"/>
    </location>
</feature>
<dbReference type="InterPro" id="IPR036961">
    <property type="entry name" value="Kinesin_motor_dom_sf"/>
</dbReference>
<keyword evidence="8 9" id="KW-0009">Actin-binding</keyword>
<dbReference type="InterPro" id="IPR004009">
    <property type="entry name" value="SH3_Myosin"/>
</dbReference>
<keyword evidence="5" id="KW-0175">Coiled coil</keyword>
<dbReference type="InterPro" id="IPR036103">
    <property type="entry name" value="MYSc_Myo5"/>
</dbReference>
<evidence type="ECO:0000259" key="12">
    <source>
        <dbReference type="PROSITE" id="PS51456"/>
    </source>
</evidence>
<dbReference type="SMART" id="SM00015">
    <property type="entry name" value="IQ"/>
    <property type="match status" value="5"/>
</dbReference>
<comment type="similarity">
    <text evidence="1 9">Belongs to the TRAFAC class myosin-kinesin ATPase superfamily. Myosin family.</text>
</comment>
<dbReference type="Pfam" id="PF00612">
    <property type="entry name" value="IQ"/>
    <property type="match status" value="2"/>
</dbReference>
<dbReference type="GO" id="GO:0016459">
    <property type="term" value="C:myosin complex"/>
    <property type="evidence" value="ECO:0007669"/>
    <property type="project" value="UniProtKB-KW"/>
</dbReference>
<keyword evidence="6 9" id="KW-0518">Myosin</keyword>
<keyword evidence="15" id="KW-1185">Reference proteome</keyword>
<feature type="region of interest" description="Disordered" evidence="10">
    <location>
        <begin position="1012"/>
        <end position="1053"/>
    </location>
</feature>